<keyword evidence="3" id="KW-1185">Reference proteome</keyword>
<dbReference type="InterPro" id="IPR021607">
    <property type="entry name" value="DUF3224"/>
</dbReference>
<dbReference type="RefSeq" id="WP_344043573.1">
    <property type="nucleotide sequence ID" value="NZ_BAAAKE010000047.1"/>
</dbReference>
<accession>A0ABV9Y0P2</accession>
<dbReference type="Pfam" id="PF11528">
    <property type="entry name" value="DUF3224"/>
    <property type="match status" value="1"/>
</dbReference>
<dbReference type="Proteomes" id="UP001595833">
    <property type="component" value="Unassembled WGS sequence"/>
</dbReference>
<comment type="caution">
    <text evidence="2">The sequence shown here is derived from an EMBL/GenBank/DDBJ whole genome shotgun (WGS) entry which is preliminary data.</text>
</comment>
<evidence type="ECO:0000256" key="1">
    <source>
        <dbReference type="SAM" id="MobiDB-lite"/>
    </source>
</evidence>
<dbReference type="SUPFAM" id="SSF159238">
    <property type="entry name" value="SO1590-like"/>
    <property type="match status" value="1"/>
</dbReference>
<evidence type="ECO:0000313" key="2">
    <source>
        <dbReference type="EMBL" id="MFC5055053.1"/>
    </source>
</evidence>
<gene>
    <name evidence="2" type="ORF">ACFPFM_14950</name>
</gene>
<dbReference type="InterPro" id="IPR023159">
    <property type="entry name" value="SO1590-like_sf"/>
</dbReference>
<dbReference type="EMBL" id="JBHSJB010000011">
    <property type="protein sequence ID" value="MFC5055053.1"/>
    <property type="molecule type" value="Genomic_DNA"/>
</dbReference>
<reference evidence="3" key="1">
    <citation type="journal article" date="2019" name="Int. J. Syst. Evol. Microbiol.">
        <title>The Global Catalogue of Microorganisms (GCM) 10K type strain sequencing project: providing services to taxonomists for standard genome sequencing and annotation.</title>
        <authorList>
            <consortium name="The Broad Institute Genomics Platform"/>
            <consortium name="The Broad Institute Genome Sequencing Center for Infectious Disease"/>
            <person name="Wu L."/>
            <person name="Ma J."/>
        </authorList>
    </citation>
    <scope>NUCLEOTIDE SEQUENCE [LARGE SCALE GENOMIC DNA]</scope>
    <source>
        <strain evidence="3">KCTC 12848</strain>
    </source>
</reference>
<name>A0ABV9Y0P2_9PSEU</name>
<sequence length="146" mass="15171">MEAKFTITRWDETTWDDAEPRLGRVLVGKTYTGVMEGTSTAELTTCQPSEEQAGYVGTERFTGTLDGRAGSFVMQHGGVVSAGGARNFGHVVPGSGTGELAGVGGSVLLAHERITLDVRFGDGRPGDVEPGNAETGDVQLGDVRGG</sequence>
<organism evidence="2 3">
    <name type="scientific">Saccharothrix xinjiangensis</name>
    <dbReference type="NCBI Taxonomy" id="204798"/>
    <lineage>
        <taxon>Bacteria</taxon>
        <taxon>Bacillati</taxon>
        <taxon>Actinomycetota</taxon>
        <taxon>Actinomycetes</taxon>
        <taxon>Pseudonocardiales</taxon>
        <taxon>Pseudonocardiaceae</taxon>
        <taxon>Saccharothrix</taxon>
    </lineage>
</organism>
<protein>
    <submittedName>
        <fullName evidence="2">DUF3224 domain-containing protein</fullName>
    </submittedName>
</protein>
<dbReference type="Gene3D" id="2.40.350.10">
    <property type="entry name" value="SO1590-like"/>
    <property type="match status" value="1"/>
</dbReference>
<proteinExistence type="predicted"/>
<feature type="region of interest" description="Disordered" evidence="1">
    <location>
        <begin position="121"/>
        <end position="146"/>
    </location>
</feature>
<evidence type="ECO:0000313" key="3">
    <source>
        <dbReference type="Proteomes" id="UP001595833"/>
    </source>
</evidence>